<dbReference type="Gene3D" id="3.40.50.1820">
    <property type="entry name" value="alpha/beta hydrolase"/>
    <property type="match status" value="1"/>
</dbReference>
<protein>
    <submittedName>
        <fullName evidence="4">Alpha/beta hydrolase</fullName>
    </submittedName>
</protein>
<keyword evidence="3" id="KW-0732">Signal</keyword>
<feature type="chain" id="PRO_5029512091" evidence="3">
    <location>
        <begin position="22"/>
        <end position="278"/>
    </location>
</feature>
<comment type="similarity">
    <text evidence="1">Belongs to the esterase D family.</text>
</comment>
<dbReference type="SUPFAM" id="SSF53474">
    <property type="entry name" value="alpha/beta-Hydrolases"/>
    <property type="match status" value="1"/>
</dbReference>
<proteinExistence type="inferred from homology"/>
<dbReference type="InterPro" id="IPR000801">
    <property type="entry name" value="Esterase-like"/>
</dbReference>
<gene>
    <name evidence="4" type="ORF">GO493_08510</name>
</gene>
<feature type="signal peptide" evidence="3">
    <location>
        <begin position="1"/>
        <end position="21"/>
    </location>
</feature>
<evidence type="ECO:0000256" key="3">
    <source>
        <dbReference type="SAM" id="SignalP"/>
    </source>
</evidence>
<dbReference type="PANTHER" id="PTHR40841:SF2">
    <property type="entry name" value="SIDEROPHORE-DEGRADING ESTERASE (EUROFUNG)"/>
    <property type="match status" value="1"/>
</dbReference>
<accession>A0A7K1U1T2</accession>
<sequence>MTTLKVAASILLVLVTHCSWAQSSLSIGIKDSVRSVVLSEKRMLNIYLPEEYDQSDTTKYQVIYLLDGGMDEDFIHIAGLVQFNTLPWIKRIPPSIVVGIVNRDRKRDFTFPTTVAEDKARYPTAGGSGKFIAFLEKELVPYIQEKYRTSGAKMLVGQSLGGLLATEVLIENPYLFDKYVIISPSLWWDNGSLLKRQMVVAVSPPTTDIGVYIGVGKEGLAPGTVPHVMEVDANLLSEKVSKLQNKRIHPEFDYLPEEDHATVTHQAVFNAFRKLYPR</sequence>
<evidence type="ECO:0000256" key="2">
    <source>
        <dbReference type="ARBA" id="ARBA00022801"/>
    </source>
</evidence>
<organism evidence="4 5">
    <name type="scientific">Chitinophaga tropicalis</name>
    <dbReference type="NCBI Taxonomy" id="2683588"/>
    <lineage>
        <taxon>Bacteria</taxon>
        <taxon>Pseudomonadati</taxon>
        <taxon>Bacteroidota</taxon>
        <taxon>Chitinophagia</taxon>
        <taxon>Chitinophagales</taxon>
        <taxon>Chitinophagaceae</taxon>
        <taxon>Chitinophaga</taxon>
    </lineage>
</organism>
<keyword evidence="2 4" id="KW-0378">Hydrolase</keyword>
<dbReference type="GO" id="GO:0016788">
    <property type="term" value="F:hydrolase activity, acting on ester bonds"/>
    <property type="evidence" value="ECO:0007669"/>
    <property type="project" value="TreeGrafter"/>
</dbReference>
<dbReference type="EMBL" id="WRXN01000003">
    <property type="protein sequence ID" value="MVT08298.1"/>
    <property type="molecule type" value="Genomic_DNA"/>
</dbReference>
<dbReference type="InterPro" id="IPR052558">
    <property type="entry name" value="Siderophore_Hydrolase_D"/>
</dbReference>
<evidence type="ECO:0000256" key="1">
    <source>
        <dbReference type="ARBA" id="ARBA00005622"/>
    </source>
</evidence>
<evidence type="ECO:0000313" key="4">
    <source>
        <dbReference type="EMBL" id="MVT08298.1"/>
    </source>
</evidence>
<dbReference type="PANTHER" id="PTHR40841">
    <property type="entry name" value="SIDEROPHORE TRIACETYLFUSARININE C ESTERASE"/>
    <property type="match status" value="1"/>
</dbReference>
<dbReference type="Proteomes" id="UP000461730">
    <property type="component" value="Unassembled WGS sequence"/>
</dbReference>
<name>A0A7K1U1T2_9BACT</name>
<dbReference type="InterPro" id="IPR029058">
    <property type="entry name" value="AB_hydrolase_fold"/>
</dbReference>
<comment type="caution">
    <text evidence="4">The sequence shown here is derived from an EMBL/GenBank/DDBJ whole genome shotgun (WGS) entry which is preliminary data.</text>
</comment>
<evidence type="ECO:0000313" key="5">
    <source>
        <dbReference type="Proteomes" id="UP000461730"/>
    </source>
</evidence>
<dbReference type="RefSeq" id="WP_157305720.1">
    <property type="nucleotide sequence ID" value="NZ_WRXN01000003.1"/>
</dbReference>
<dbReference type="Pfam" id="PF00756">
    <property type="entry name" value="Esterase"/>
    <property type="match status" value="1"/>
</dbReference>
<keyword evidence="5" id="KW-1185">Reference proteome</keyword>
<dbReference type="AlphaFoldDB" id="A0A7K1U1T2"/>
<reference evidence="4 5" key="1">
    <citation type="submission" date="2019-12" db="EMBL/GenBank/DDBJ databases">
        <title>Chitinophaga sp. strain ysch24 (GDMCC 1.1355), whole genome shotgun sequence.</title>
        <authorList>
            <person name="Zhang X."/>
        </authorList>
    </citation>
    <scope>NUCLEOTIDE SEQUENCE [LARGE SCALE GENOMIC DNA]</scope>
    <source>
        <strain evidence="5">ysch24</strain>
    </source>
</reference>